<feature type="compositionally biased region" description="Polar residues" evidence="1">
    <location>
        <begin position="313"/>
        <end position="324"/>
    </location>
</feature>
<dbReference type="OrthoDB" id="10452700at2759"/>
<dbReference type="RefSeq" id="XP_016588655.1">
    <property type="nucleotide sequence ID" value="XM_016735359.1"/>
</dbReference>
<dbReference type="Proteomes" id="UP000033710">
    <property type="component" value="Unassembled WGS sequence"/>
</dbReference>
<evidence type="ECO:0000313" key="2">
    <source>
        <dbReference type="EMBL" id="KJR85979.1"/>
    </source>
</evidence>
<protein>
    <submittedName>
        <fullName evidence="2">Uncharacterized protein</fullName>
    </submittedName>
</protein>
<dbReference type="KEGG" id="ssck:SPSK_08771"/>
<evidence type="ECO:0000256" key="1">
    <source>
        <dbReference type="SAM" id="MobiDB-lite"/>
    </source>
</evidence>
<reference evidence="2 3" key="1">
    <citation type="journal article" date="2014" name="BMC Genomics">
        <title>Comparative genomics of the major fungal agents of human and animal Sporotrichosis: Sporothrix schenckii and Sporothrix brasiliensis.</title>
        <authorList>
            <person name="Teixeira M.M."/>
            <person name="de Almeida L.G."/>
            <person name="Kubitschek-Barreira P."/>
            <person name="Alves F.L."/>
            <person name="Kioshima E.S."/>
            <person name="Abadio A.K."/>
            <person name="Fernandes L."/>
            <person name="Derengowski L.S."/>
            <person name="Ferreira K.S."/>
            <person name="Souza R.C."/>
            <person name="Ruiz J.C."/>
            <person name="de Andrade N.C."/>
            <person name="Paes H.C."/>
            <person name="Nicola A.M."/>
            <person name="Albuquerque P."/>
            <person name="Gerber A.L."/>
            <person name="Martins V.P."/>
            <person name="Peconick L.D."/>
            <person name="Neto A.V."/>
            <person name="Chaucanez C.B."/>
            <person name="Silva P.A."/>
            <person name="Cunha O.L."/>
            <person name="de Oliveira F.F."/>
            <person name="dos Santos T.C."/>
            <person name="Barros A.L."/>
            <person name="Soares M.A."/>
            <person name="de Oliveira L.M."/>
            <person name="Marini M.M."/>
            <person name="Villalobos-Duno H."/>
            <person name="Cunha M.M."/>
            <person name="de Hoog S."/>
            <person name="da Silveira J.F."/>
            <person name="Henrissat B."/>
            <person name="Nino-Vega G.A."/>
            <person name="Cisalpino P.S."/>
            <person name="Mora-Montes H.M."/>
            <person name="Almeida S.R."/>
            <person name="Stajich J.E."/>
            <person name="Lopes-Bezerra L.M."/>
            <person name="Vasconcelos A.T."/>
            <person name="Felipe M.S."/>
        </authorList>
    </citation>
    <scope>NUCLEOTIDE SEQUENCE [LARGE SCALE GENOMIC DNA]</scope>
    <source>
        <strain evidence="2 3">1099-18</strain>
    </source>
</reference>
<gene>
    <name evidence="2" type="ORF">SPSK_08771</name>
</gene>
<feature type="region of interest" description="Disordered" evidence="1">
    <location>
        <begin position="309"/>
        <end position="336"/>
    </location>
</feature>
<reference evidence="2 3" key="2">
    <citation type="journal article" date="2015" name="Eukaryot. Cell">
        <title>Asexual propagation of a virulent clone complex in a human and feline outbreak of sporotrichosis.</title>
        <authorList>
            <person name="Teixeira Mde M."/>
            <person name="Rodrigues A.M."/>
            <person name="Tsui C.K."/>
            <person name="de Almeida L.G."/>
            <person name="Van Diepeningen A.D."/>
            <person name="van den Ende B.G."/>
            <person name="Fernandes G.F."/>
            <person name="Kano R."/>
            <person name="Hamelin R.C."/>
            <person name="Lopes-Bezerra L.M."/>
            <person name="Vasconcelos A.T."/>
            <person name="de Hoog S."/>
            <person name="de Camargo Z.P."/>
            <person name="Felipe M.S."/>
        </authorList>
    </citation>
    <scope>NUCLEOTIDE SEQUENCE [LARGE SCALE GENOMIC DNA]</scope>
    <source>
        <strain evidence="2 3">1099-18</strain>
    </source>
</reference>
<dbReference type="VEuPathDB" id="FungiDB:SPSK_08771"/>
<sequence>MAVPLSSVDEALLPGHMCYLLEYEPPSKEADSPSRDKRIANLATFRDQAHSPLIQYEYVAVDVKGHGQDNGTHIDEARVSHIVLAYMPSSVPPAADLTLTIHGNGSTKTTHSIASHDWRRLQEVDLDDAVAQYGIGAASTRLSDRMDHKTREQFRYGEKGMTTTTDCLARHLGQNLDSFVARGRAWHKHGTQAQGRVQQTLQTQLPLSPNSWRAPSIFDLGAPAIETEKRPSPHNKPWQQIVSRKGPSMRLYLANVQGDIERRMLQQYKIQSLLYPEAWAGSQDQQNFERLMKRRELFRQDLVDMKHSRKSVNDSWTTSETTAPSKGHSKATSPPIGKQNRRILVVWGATNNRPTLDRLAPGFLQQFHGWVDLQEVATPLLLAASGCRFGQNKTTMPLLDALRVVGFRPGYSLQSRSRAVDDGASRDPGMDAVRTLGVLARIVAYPAGIFSQLEKETRDTLNRHYRQHGFYLSESVYPCAIFLFTGIANCPNAANAQSMLKLLRDHGLAEPVILAAGGERRPTRLKQNQICMYYDTMQQINAAVAALNGFMVGGVRLQATLLWHPDPAWHCAYSQVSTTQTVPPRDTTLEIEASEEAQK</sequence>
<dbReference type="AlphaFoldDB" id="A0A0F2MA79"/>
<dbReference type="EMBL" id="AXCR01000007">
    <property type="protein sequence ID" value="KJR85979.1"/>
    <property type="molecule type" value="Genomic_DNA"/>
</dbReference>
<organism evidence="2 3">
    <name type="scientific">Sporothrix schenckii 1099-18</name>
    <dbReference type="NCBI Taxonomy" id="1397361"/>
    <lineage>
        <taxon>Eukaryota</taxon>
        <taxon>Fungi</taxon>
        <taxon>Dikarya</taxon>
        <taxon>Ascomycota</taxon>
        <taxon>Pezizomycotina</taxon>
        <taxon>Sordariomycetes</taxon>
        <taxon>Sordariomycetidae</taxon>
        <taxon>Ophiostomatales</taxon>
        <taxon>Ophiostomataceae</taxon>
        <taxon>Sporothrix</taxon>
    </lineage>
</organism>
<proteinExistence type="predicted"/>
<evidence type="ECO:0000313" key="3">
    <source>
        <dbReference type="Proteomes" id="UP000033710"/>
    </source>
</evidence>
<comment type="caution">
    <text evidence="2">The sequence shown here is derived from an EMBL/GenBank/DDBJ whole genome shotgun (WGS) entry which is preliminary data.</text>
</comment>
<dbReference type="GeneID" id="27670636"/>
<name>A0A0F2MA79_SPOSC</name>
<accession>A0A0F2MA79</accession>